<feature type="binding site" evidence="3">
    <location>
        <position position="381"/>
    </location>
    <ligand>
        <name>Ca(2+)</name>
        <dbReference type="ChEBI" id="CHEBI:29108"/>
    </ligand>
</feature>
<dbReference type="InterPro" id="IPR036985">
    <property type="entry name" value="Transglutaminase-like_sf"/>
</dbReference>
<dbReference type="PANTHER" id="PTHR11590:SF6">
    <property type="entry name" value="PROTEIN-GLUTAMINE GAMMA-GLUTAMYLTRANSFERASE 2"/>
    <property type="match status" value="1"/>
</dbReference>
<dbReference type="PANTHER" id="PTHR11590">
    <property type="entry name" value="PROTEIN-GLUTAMINE GAMMA-GLUTAMYLTRANSFERASE"/>
    <property type="match status" value="1"/>
</dbReference>
<dbReference type="InterPro" id="IPR008958">
    <property type="entry name" value="Transglutaminase_C"/>
</dbReference>
<dbReference type="SMART" id="SM00460">
    <property type="entry name" value="TGc"/>
    <property type="match status" value="1"/>
</dbReference>
<dbReference type="EMBL" id="JBBPFD010000668">
    <property type="protein sequence ID" value="KAK7877870.1"/>
    <property type="molecule type" value="Genomic_DNA"/>
</dbReference>
<comment type="cofactor">
    <cofactor evidence="3">
        <name>Ca(2+)</name>
        <dbReference type="ChEBI" id="CHEBI:29108"/>
    </cofactor>
    <text evidence="3">Binds 1 Ca(2+) ion per subunit.</text>
</comment>
<dbReference type="InterPro" id="IPR013808">
    <property type="entry name" value="Transglutaminase_AS"/>
</dbReference>
<dbReference type="FunFam" id="2.60.40.10:FF:000090">
    <property type="entry name" value="Protein-glutamine gamma-glutamyltransferase 2"/>
    <property type="match status" value="1"/>
</dbReference>
<dbReference type="InterPro" id="IPR014756">
    <property type="entry name" value="Ig_E-set"/>
</dbReference>
<keyword evidence="3" id="KW-0479">Metal-binding</keyword>
<name>A0AAW0MFK1_9GOBI</name>
<organism evidence="5 6">
    <name type="scientific">Mugilogobius chulae</name>
    <name type="common">yellowstripe goby</name>
    <dbReference type="NCBI Taxonomy" id="88201"/>
    <lineage>
        <taxon>Eukaryota</taxon>
        <taxon>Metazoa</taxon>
        <taxon>Chordata</taxon>
        <taxon>Craniata</taxon>
        <taxon>Vertebrata</taxon>
        <taxon>Euteleostomi</taxon>
        <taxon>Actinopterygii</taxon>
        <taxon>Neopterygii</taxon>
        <taxon>Teleostei</taxon>
        <taxon>Neoteleostei</taxon>
        <taxon>Acanthomorphata</taxon>
        <taxon>Gobiaria</taxon>
        <taxon>Gobiiformes</taxon>
        <taxon>Gobioidei</taxon>
        <taxon>Gobiidae</taxon>
        <taxon>Gobionellinae</taxon>
        <taxon>Mugilogobius</taxon>
    </lineage>
</organism>
<evidence type="ECO:0000256" key="3">
    <source>
        <dbReference type="PIRSR" id="PIRSR000459-2"/>
    </source>
</evidence>
<dbReference type="PIRSF" id="PIRSF000459">
    <property type="entry name" value="TGM_EBP42"/>
    <property type="match status" value="1"/>
</dbReference>
<dbReference type="GO" id="GO:0046872">
    <property type="term" value="F:metal ion binding"/>
    <property type="evidence" value="ECO:0007669"/>
    <property type="project" value="UniProtKB-KW"/>
</dbReference>
<feature type="active site" evidence="2">
    <location>
        <position position="287"/>
    </location>
</feature>
<dbReference type="AlphaFoldDB" id="A0AAW0MFK1"/>
<dbReference type="InterPro" id="IPR038765">
    <property type="entry name" value="Papain-like_cys_pep_sf"/>
</dbReference>
<dbReference type="InterPro" id="IPR036238">
    <property type="entry name" value="Transglutaminase_C_sf"/>
</dbReference>
<evidence type="ECO:0000256" key="2">
    <source>
        <dbReference type="PIRSR" id="PIRSR000459-1"/>
    </source>
</evidence>
<dbReference type="InterPro" id="IPR050779">
    <property type="entry name" value="Transglutaminase"/>
</dbReference>
<comment type="caution">
    <text evidence="5">The sequence shown here is derived from an EMBL/GenBank/DDBJ whole genome shotgun (WGS) entry which is preliminary data.</text>
</comment>
<dbReference type="InterPro" id="IPR023608">
    <property type="entry name" value="Transglutaminase_animal"/>
</dbReference>
<dbReference type="InterPro" id="IPR002931">
    <property type="entry name" value="Transglutaminase-like"/>
</dbReference>
<evidence type="ECO:0000313" key="6">
    <source>
        <dbReference type="Proteomes" id="UP001460270"/>
    </source>
</evidence>
<dbReference type="InterPro" id="IPR013783">
    <property type="entry name" value="Ig-like_fold"/>
</dbReference>
<dbReference type="Pfam" id="PF00927">
    <property type="entry name" value="Transglut_C"/>
    <property type="match status" value="2"/>
</dbReference>
<dbReference type="SUPFAM" id="SSF81296">
    <property type="entry name" value="E set domains"/>
    <property type="match status" value="1"/>
</dbReference>
<feature type="domain" description="Transglutaminase-like" evidence="4">
    <location>
        <begin position="200"/>
        <end position="290"/>
    </location>
</feature>
<keyword evidence="3" id="KW-0106">Calcium</keyword>
<evidence type="ECO:0000259" key="4">
    <source>
        <dbReference type="SMART" id="SM00460"/>
    </source>
</evidence>
<dbReference type="Gene3D" id="2.60.40.10">
    <property type="entry name" value="Immunoglobulins"/>
    <property type="match status" value="3"/>
</dbReference>
<comment type="similarity">
    <text evidence="1">Belongs to the transglutaminase superfamily. Transglutaminase family.</text>
</comment>
<dbReference type="Pfam" id="PF01841">
    <property type="entry name" value="Transglut_core"/>
    <property type="match status" value="1"/>
</dbReference>
<dbReference type="SUPFAM" id="SSF49309">
    <property type="entry name" value="Transglutaminase, two C-terminal domains"/>
    <property type="match status" value="2"/>
</dbReference>
<dbReference type="GO" id="GO:0007399">
    <property type="term" value="P:nervous system development"/>
    <property type="evidence" value="ECO:0007669"/>
    <property type="project" value="UniProtKB-ARBA"/>
</dbReference>
<feature type="binding site" evidence="3">
    <location>
        <position position="327"/>
    </location>
    <ligand>
        <name>Ca(2+)</name>
        <dbReference type="ChEBI" id="CHEBI:29108"/>
    </ligand>
</feature>
<dbReference type="GO" id="GO:0003810">
    <property type="term" value="F:protein-glutamine gamma-glutamyltransferase activity"/>
    <property type="evidence" value="ECO:0007669"/>
    <property type="project" value="InterPro"/>
</dbReference>
<evidence type="ECO:0000256" key="1">
    <source>
        <dbReference type="ARBA" id="ARBA00005968"/>
    </source>
</evidence>
<gene>
    <name evidence="5" type="ORF">WMY93_031476</name>
</gene>
<reference evidence="6" key="1">
    <citation type="submission" date="2024-04" db="EMBL/GenBank/DDBJ databases">
        <title>Salinicola lusitanus LLJ914,a marine bacterium isolated from the Okinawa Trough.</title>
        <authorList>
            <person name="Li J."/>
        </authorList>
    </citation>
    <scope>NUCLEOTIDE SEQUENCE [LARGE SCALE GENOMIC DNA]</scope>
</reference>
<dbReference type="SUPFAM" id="SSF54001">
    <property type="entry name" value="Cysteine proteinases"/>
    <property type="match status" value="1"/>
</dbReference>
<feature type="binding site" evidence="3">
    <location>
        <position position="329"/>
    </location>
    <ligand>
        <name>Ca(2+)</name>
        <dbReference type="ChEBI" id="CHEBI:29108"/>
    </ligand>
</feature>
<keyword evidence="6" id="KW-1185">Reference proteome</keyword>
<feature type="active site" evidence="2">
    <location>
        <position position="208"/>
    </location>
</feature>
<feature type="active site" evidence="2">
    <location>
        <position position="264"/>
    </location>
</feature>
<proteinExistence type="inferred from homology"/>
<evidence type="ECO:0000313" key="5">
    <source>
        <dbReference type="EMBL" id="KAK7877870.1"/>
    </source>
</evidence>
<accession>A0AAW0MFK1</accession>
<dbReference type="PROSITE" id="PS00547">
    <property type="entry name" value="TRANSGLUTAMINASES"/>
    <property type="match status" value="1"/>
</dbReference>
<dbReference type="GO" id="GO:0005739">
    <property type="term" value="C:mitochondrion"/>
    <property type="evidence" value="ECO:0007669"/>
    <property type="project" value="TreeGrafter"/>
</dbReference>
<dbReference type="Gene3D" id="3.90.260.10">
    <property type="entry name" value="Transglutaminase-like"/>
    <property type="match status" value="2"/>
</dbReference>
<dbReference type="Proteomes" id="UP001460270">
    <property type="component" value="Unassembled WGS sequence"/>
</dbReference>
<sequence>MSVVSLSFLLEIERCELNLTSPLPRPESDTEVTFGLSEKSVEGSGDSTWAASAVLGRSADTVLLTVRSSVDAPIGLYSLTLNQDGTKTGLGDFTLLFNPWCPRDAVYMSSKDKRSEYVLSQHGILYRGTPKRIMPLAWNYGQFEEGILDICLKILDDNPKFVSDADQDCSARRNPVYVTRVLSAMINSQDDRGCWWWAQTGPVRYGQCWVFAAVACTVSRALGIPCRVVTNFGSAHDTDANLLIEKMYSEDLENLSDDSIWNFHVWVDSWMSRPDLGPEYGGWQASDPTPQETSEGIFCCGPASVNAIKQGELTKKYDAPFIFAEVNADVVEMVQLPNGKVVKLGGSTTSVGQCISTKSVGSDQRHDITHKYKYAEGSEEERRVFEKAQHHNKLQKKGLEPGLQLKIKLVEDMVVGSDFEIFALLTNNCMDSRSCSLMLFAQSVAYNGKPGDSCGFSSQRLDIEPGQELRVPLKLEYQSYGPVLTPDRLIQVSALSVDKQSMDFCKAQKTIALDEPDIHIQILGKVQVNSPVGVDLTLMNPLPESLHKCSFTAEGAGLTGTQPITVEVGEVGPSEKAKAHMELCPTAAGPTVLLVNFDSKELRNVKGFINVEVKKKKKKKQEVIGNM</sequence>
<feature type="binding site" evidence="3">
    <location>
        <position position="376"/>
    </location>
    <ligand>
        <name>Ca(2+)</name>
        <dbReference type="ChEBI" id="CHEBI:29108"/>
    </ligand>
</feature>
<protein>
    <recommendedName>
        <fullName evidence="4">Transglutaminase-like domain-containing protein</fullName>
    </recommendedName>
</protein>